<dbReference type="Pfam" id="PF00134">
    <property type="entry name" value="Cyclin_N"/>
    <property type="match status" value="1"/>
</dbReference>
<dbReference type="SMART" id="SM00385">
    <property type="entry name" value="CYCLIN"/>
    <property type="match status" value="1"/>
</dbReference>
<dbReference type="InterPro" id="IPR039361">
    <property type="entry name" value="Cyclin"/>
</dbReference>
<sequence>MDNLLCDESWLSDPSALEPLSNFRLNVHDDHMEMSPAMDASTIDEAISIDLEKESCFSYHGHKFIESLVSKKLTDARFQTVQWLIQTRSRLNLSFETLFSAANCFDRFVNVISCDEWSKWMVELVAVTSLSVASKFNDVTSPSLQELQMEGLTHMFHHKTVLEMELILLKALEWRVNSVTSLSFSQILMTKVRIVGGDIMMNRITEHLLDDLCDLKMLEYAPSVVAVAAMWTVLEEKAALEENFGIIMNLFREEHKENIAKCVNVMKFRNVEKGWGRKVTELKSLVSVLQRGDVMNMNDVYHGGDLSAIFQILRSEEINKKRDRDYYEDKIRPAKRMTFIKTVPKGKENLLQKKMSSSPLASSLFPSSLSTLSAHNHGRSRSFCVSRKEQCLRVRAAKLPEGMIVPKVQPKSQPAFLGFTQTAEIWNSRACMIGLIGTFIVELILNKGILELIGVEIGKGLDLPL</sequence>
<name>A0ABQ8A534_BRANA</name>
<proteinExistence type="inferred from homology"/>
<comment type="caution">
    <text evidence="5">The sequence shown here is derived from an EMBL/GenBank/DDBJ whole genome shotgun (WGS) entry which is preliminary data.</text>
</comment>
<dbReference type="InterPro" id="IPR013763">
    <property type="entry name" value="Cyclin-like_dom"/>
</dbReference>
<dbReference type="Gene3D" id="1.10.472.10">
    <property type="entry name" value="Cyclin-like"/>
    <property type="match status" value="2"/>
</dbReference>
<dbReference type="PANTHER" id="PTHR10177">
    <property type="entry name" value="CYCLINS"/>
    <property type="match status" value="1"/>
</dbReference>
<evidence type="ECO:0000256" key="1">
    <source>
        <dbReference type="ARBA" id="ARBA00022618"/>
    </source>
</evidence>
<keyword evidence="3" id="KW-0195">Cyclin</keyword>
<keyword evidence="6" id="KW-1185">Reference proteome</keyword>
<keyword evidence="2" id="KW-0131">Cell cycle</keyword>
<evidence type="ECO:0000259" key="4">
    <source>
        <dbReference type="SMART" id="SM00385"/>
    </source>
</evidence>
<protein>
    <recommendedName>
        <fullName evidence="4">Cyclin-like domain-containing protein</fullName>
    </recommendedName>
</protein>
<dbReference type="InterPro" id="IPR036915">
    <property type="entry name" value="Cyclin-like_sf"/>
</dbReference>
<gene>
    <name evidence="5" type="ORF">HID58_050055</name>
</gene>
<dbReference type="Proteomes" id="UP000824890">
    <property type="component" value="Unassembled WGS sequence"/>
</dbReference>
<evidence type="ECO:0000313" key="5">
    <source>
        <dbReference type="EMBL" id="KAH0887626.1"/>
    </source>
</evidence>
<feature type="domain" description="Cyclin-like" evidence="4">
    <location>
        <begin position="82"/>
        <end position="170"/>
    </location>
</feature>
<evidence type="ECO:0000313" key="6">
    <source>
        <dbReference type="Proteomes" id="UP000824890"/>
    </source>
</evidence>
<evidence type="ECO:0000256" key="2">
    <source>
        <dbReference type="ARBA" id="ARBA00023306"/>
    </source>
</evidence>
<comment type="similarity">
    <text evidence="3">Belongs to the cyclin family.</text>
</comment>
<organism evidence="5 6">
    <name type="scientific">Brassica napus</name>
    <name type="common">Rape</name>
    <dbReference type="NCBI Taxonomy" id="3708"/>
    <lineage>
        <taxon>Eukaryota</taxon>
        <taxon>Viridiplantae</taxon>
        <taxon>Streptophyta</taxon>
        <taxon>Embryophyta</taxon>
        <taxon>Tracheophyta</taxon>
        <taxon>Spermatophyta</taxon>
        <taxon>Magnoliopsida</taxon>
        <taxon>eudicotyledons</taxon>
        <taxon>Gunneridae</taxon>
        <taxon>Pentapetalae</taxon>
        <taxon>rosids</taxon>
        <taxon>malvids</taxon>
        <taxon>Brassicales</taxon>
        <taxon>Brassicaceae</taxon>
        <taxon>Brassiceae</taxon>
        <taxon>Brassica</taxon>
    </lineage>
</organism>
<dbReference type="InterPro" id="IPR006671">
    <property type="entry name" value="Cyclin_N"/>
</dbReference>
<keyword evidence="1" id="KW-0132">Cell division</keyword>
<reference evidence="5 6" key="1">
    <citation type="submission" date="2021-05" db="EMBL/GenBank/DDBJ databases">
        <title>Genome Assembly of Synthetic Allotetraploid Brassica napus Reveals Homoeologous Exchanges between Subgenomes.</title>
        <authorList>
            <person name="Davis J.T."/>
        </authorList>
    </citation>
    <scope>NUCLEOTIDE SEQUENCE [LARGE SCALE GENOMIC DNA]</scope>
    <source>
        <strain evidence="6">cv. Da-Ae</strain>
        <tissue evidence="5">Seedling</tissue>
    </source>
</reference>
<dbReference type="EMBL" id="JAGKQM010000013">
    <property type="protein sequence ID" value="KAH0887626.1"/>
    <property type="molecule type" value="Genomic_DNA"/>
</dbReference>
<dbReference type="SUPFAM" id="SSF47954">
    <property type="entry name" value="Cyclin-like"/>
    <property type="match status" value="1"/>
</dbReference>
<accession>A0ABQ8A534</accession>
<evidence type="ECO:0000256" key="3">
    <source>
        <dbReference type="RuleBase" id="RU000383"/>
    </source>
</evidence>
<dbReference type="SUPFAM" id="SSF103511">
    <property type="entry name" value="Chlorophyll a-b binding protein"/>
    <property type="match status" value="1"/>
</dbReference>